<dbReference type="AlphaFoldDB" id="A0A438B4Z8"/>
<evidence type="ECO:0000313" key="3">
    <source>
        <dbReference type="EMBL" id="RVW06056.1"/>
    </source>
</evidence>
<proteinExistence type="inferred from homology"/>
<dbReference type="GO" id="GO:0004553">
    <property type="term" value="F:hydrolase activity, hydrolyzing O-glycosyl compounds"/>
    <property type="evidence" value="ECO:0007669"/>
    <property type="project" value="InterPro"/>
</dbReference>
<dbReference type="PROSITE" id="PS51762">
    <property type="entry name" value="GH16_2"/>
    <property type="match status" value="1"/>
</dbReference>
<evidence type="ECO:0000313" key="4">
    <source>
        <dbReference type="Proteomes" id="UP000284333"/>
    </source>
</evidence>
<keyword evidence="4" id="KW-1185">Reference proteome</keyword>
<comment type="similarity">
    <text evidence="1">Belongs to the glycosyl hydrolase 16 family.</text>
</comment>
<dbReference type="GO" id="GO:0005975">
    <property type="term" value="P:carbohydrate metabolic process"/>
    <property type="evidence" value="ECO:0007669"/>
    <property type="project" value="InterPro"/>
</dbReference>
<reference evidence="3 4" key="1">
    <citation type="submission" date="2018-11" db="EMBL/GenBank/DDBJ databases">
        <title>Rhodococcus spongicola sp. nov. and Rhodococcus xishaensis sp. nov. from marine sponges.</title>
        <authorList>
            <person name="Li L."/>
            <person name="Lin H.W."/>
        </authorList>
    </citation>
    <scope>NUCLEOTIDE SEQUENCE [LARGE SCALE GENOMIC DNA]</scope>
    <source>
        <strain evidence="3 4">LHW50502</strain>
    </source>
</reference>
<dbReference type="InterPro" id="IPR050546">
    <property type="entry name" value="Glycosyl_Hydrlase_16"/>
</dbReference>
<dbReference type="PANTHER" id="PTHR10963">
    <property type="entry name" value="GLYCOSYL HYDROLASE-RELATED"/>
    <property type="match status" value="1"/>
</dbReference>
<dbReference type="InterPro" id="IPR000757">
    <property type="entry name" value="Beta-glucanase-like"/>
</dbReference>
<dbReference type="EMBL" id="RKLN01000001">
    <property type="protein sequence ID" value="RVW06056.1"/>
    <property type="molecule type" value="Genomic_DNA"/>
</dbReference>
<dbReference type="Proteomes" id="UP000284333">
    <property type="component" value="Unassembled WGS sequence"/>
</dbReference>
<dbReference type="Pfam" id="PF00722">
    <property type="entry name" value="Glyco_hydro_16"/>
    <property type="match status" value="1"/>
</dbReference>
<keyword evidence="3" id="KW-0378">Hydrolase</keyword>
<dbReference type="SUPFAM" id="SSF49899">
    <property type="entry name" value="Concanavalin A-like lectins/glucanases"/>
    <property type="match status" value="1"/>
</dbReference>
<evidence type="ECO:0000259" key="2">
    <source>
        <dbReference type="PROSITE" id="PS51762"/>
    </source>
</evidence>
<evidence type="ECO:0000256" key="1">
    <source>
        <dbReference type="ARBA" id="ARBA00006865"/>
    </source>
</evidence>
<comment type="caution">
    <text evidence="3">The sequence shown here is derived from an EMBL/GenBank/DDBJ whole genome shotgun (WGS) entry which is preliminary data.</text>
</comment>
<protein>
    <submittedName>
        <fullName evidence="3">Glycoside hydrolase family 16 protein</fullName>
    </submittedName>
</protein>
<accession>A0A438B4Z8</accession>
<gene>
    <name evidence="3" type="ORF">EF834_00895</name>
</gene>
<dbReference type="Gene3D" id="2.60.120.200">
    <property type="match status" value="1"/>
</dbReference>
<name>A0A438B4Z8_9NOCA</name>
<dbReference type="CDD" id="cd08023">
    <property type="entry name" value="GH16_laminarinase_like"/>
    <property type="match status" value="1"/>
</dbReference>
<dbReference type="OrthoDB" id="9809583at2"/>
<sequence length="314" mass="33679">MSRSLRIFTPRGLRSGRRSPSVVISTLGSAAVVALTTVSVAGFTGVPVALADQAPSGTVIFEDNFEGPAGAPVDTSKWKYDPGLGENNELQEYTAGTDNISLDGNGHLQITAKMKDGTDLSDPQVGDFTSGRINTSDSFNPTYGHFEARIKLPIGQGIWPAFWMLGSDFPEVGWPQSGEIDAMEYKGSEPDTVHGTIHGPGYAGDQGPTTSFTLPDGQNLSDDFHIYAVDWSPNLITWTLDGQQYASRTPLDIGVGNQWVFDHPFFMILNVAVGGNFSGNPDPTTSFPQTMLVDYVRVTSNTPGWAGSLTPQAR</sequence>
<feature type="domain" description="GH16" evidence="2">
    <location>
        <begin position="41"/>
        <end position="304"/>
    </location>
</feature>
<organism evidence="3 4">
    <name type="scientific">Rhodococcus spongiicola</name>
    <dbReference type="NCBI Taxonomy" id="2487352"/>
    <lineage>
        <taxon>Bacteria</taxon>
        <taxon>Bacillati</taxon>
        <taxon>Actinomycetota</taxon>
        <taxon>Actinomycetes</taxon>
        <taxon>Mycobacteriales</taxon>
        <taxon>Nocardiaceae</taxon>
        <taxon>Rhodococcus</taxon>
    </lineage>
</organism>
<dbReference type="InterPro" id="IPR013320">
    <property type="entry name" value="ConA-like_dom_sf"/>
</dbReference>
<dbReference type="PANTHER" id="PTHR10963:SF55">
    <property type="entry name" value="GLYCOSIDE HYDROLASE FAMILY 16 PROTEIN"/>
    <property type="match status" value="1"/>
</dbReference>